<accession>A0A182SJN2</accession>
<protein>
    <submittedName>
        <fullName evidence="2">Uncharacterized protein</fullName>
    </submittedName>
</protein>
<evidence type="ECO:0000313" key="2">
    <source>
        <dbReference type="EnsemblMetazoa" id="AMAM008094-PA"/>
    </source>
</evidence>
<name>A0A182SJN2_9DIPT</name>
<reference evidence="2" key="2">
    <citation type="submission" date="2020-05" db="UniProtKB">
        <authorList>
            <consortium name="EnsemblMetazoa"/>
        </authorList>
    </citation>
    <scope>IDENTIFICATION</scope>
    <source>
        <strain evidence="2">maculatus3</strain>
    </source>
</reference>
<evidence type="ECO:0000256" key="1">
    <source>
        <dbReference type="SAM" id="Phobius"/>
    </source>
</evidence>
<keyword evidence="3" id="KW-1185">Reference proteome</keyword>
<organism evidence="2 3">
    <name type="scientific">Anopheles maculatus</name>
    <dbReference type="NCBI Taxonomy" id="74869"/>
    <lineage>
        <taxon>Eukaryota</taxon>
        <taxon>Metazoa</taxon>
        <taxon>Ecdysozoa</taxon>
        <taxon>Arthropoda</taxon>
        <taxon>Hexapoda</taxon>
        <taxon>Insecta</taxon>
        <taxon>Pterygota</taxon>
        <taxon>Neoptera</taxon>
        <taxon>Endopterygota</taxon>
        <taxon>Diptera</taxon>
        <taxon>Nematocera</taxon>
        <taxon>Culicoidea</taxon>
        <taxon>Culicidae</taxon>
        <taxon>Anophelinae</taxon>
        <taxon>Anopheles</taxon>
        <taxon>Anopheles maculatus group</taxon>
    </lineage>
</organism>
<dbReference type="EnsemblMetazoa" id="AMAM008094-RA">
    <property type="protein sequence ID" value="AMAM008094-PA"/>
    <property type="gene ID" value="AMAM008094"/>
</dbReference>
<keyword evidence="1" id="KW-1133">Transmembrane helix</keyword>
<dbReference type="Proteomes" id="UP000075901">
    <property type="component" value="Unassembled WGS sequence"/>
</dbReference>
<sequence>MHNRSGALLNAAPFLILTELLIYTAVGTISGWDLIPDPAKIELLLRFDLFLLDLFLVLHPLEVVLQRHVQIERVGPIAEPEPNECGAPIAVLDAEHEVARAVRHCLDCNARIAFDRTVRKQCTVALVLQLHAQGPSLRHHPQPSSPDRFEQVPVGRPIAAVALARKSRLGHRFKDFNSTIRTFKYS</sequence>
<dbReference type="VEuPathDB" id="VectorBase:AMAM008094"/>
<reference evidence="3" key="1">
    <citation type="submission" date="2013-09" db="EMBL/GenBank/DDBJ databases">
        <title>The Genome Sequence of Anopheles maculatus species B.</title>
        <authorList>
            <consortium name="The Broad Institute Genomics Platform"/>
            <person name="Neafsey D.E."/>
            <person name="Besansky N."/>
            <person name="Howell P."/>
            <person name="Walton C."/>
            <person name="Young S.K."/>
            <person name="Zeng Q."/>
            <person name="Gargeya S."/>
            <person name="Fitzgerald M."/>
            <person name="Haas B."/>
            <person name="Abouelleil A."/>
            <person name="Allen A.W."/>
            <person name="Alvarado L."/>
            <person name="Arachchi H.M."/>
            <person name="Berlin A.M."/>
            <person name="Chapman S.B."/>
            <person name="Gainer-Dewar J."/>
            <person name="Goldberg J."/>
            <person name="Griggs A."/>
            <person name="Gujja S."/>
            <person name="Hansen M."/>
            <person name="Howarth C."/>
            <person name="Imamovic A."/>
            <person name="Ireland A."/>
            <person name="Larimer J."/>
            <person name="McCowan C."/>
            <person name="Murphy C."/>
            <person name="Pearson M."/>
            <person name="Poon T.W."/>
            <person name="Priest M."/>
            <person name="Roberts A."/>
            <person name="Saif S."/>
            <person name="Shea T."/>
            <person name="Sisk P."/>
            <person name="Sykes S."/>
            <person name="Wortman J."/>
            <person name="Nusbaum C."/>
            <person name="Birren B."/>
        </authorList>
    </citation>
    <scope>NUCLEOTIDE SEQUENCE [LARGE SCALE GENOMIC DNA]</scope>
    <source>
        <strain evidence="3">maculatus3</strain>
    </source>
</reference>
<dbReference type="AlphaFoldDB" id="A0A182SJN2"/>
<feature type="transmembrane region" description="Helical" evidence="1">
    <location>
        <begin position="7"/>
        <end position="32"/>
    </location>
</feature>
<evidence type="ECO:0000313" key="3">
    <source>
        <dbReference type="Proteomes" id="UP000075901"/>
    </source>
</evidence>
<proteinExistence type="predicted"/>
<keyword evidence="1" id="KW-0812">Transmembrane</keyword>
<keyword evidence="1" id="KW-0472">Membrane</keyword>